<feature type="transmembrane region" description="Helical" evidence="1">
    <location>
        <begin position="436"/>
        <end position="455"/>
    </location>
</feature>
<feature type="transmembrane region" description="Helical" evidence="1">
    <location>
        <begin position="47"/>
        <end position="75"/>
    </location>
</feature>
<feature type="transmembrane region" description="Helical" evidence="1">
    <location>
        <begin position="361"/>
        <end position="380"/>
    </location>
</feature>
<feature type="transmembrane region" description="Helical" evidence="1">
    <location>
        <begin position="461"/>
        <end position="482"/>
    </location>
</feature>
<proteinExistence type="predicted"/>
<protein>
    <submittedName>
        <fullName evidence="2">Uncharacterized protein</fullName>
    </submittedName>
</protein>
<keyword evidence="1" id="KW-0472">Membrane</keyword>
<accession>A0ABV4WWH4</accession>
<feature type="transmembrane region" description="Helical" evidence="1">
    <location>
        <begin position="95"/>
        <end position="116"/>
    </location>
</feature>
<keyword evidence="3" id="KW-1185">Reference proteome</keyword>
<dbReference type="EMBL" id="JBHFNT010000309">
    <property type="protein sequence ID" value="MFB2839470.1"/>
    <property type="molecule type" value="Genomic_DNA"/>
</dbReference>
<dbReference type="RefSeq" id="WP_413281738.1">
    <property type="nucleotide sequence ID" value="NZ_JBHFNT010000309.1"/>
</dbReference>
<organism evidence="2 3">
    <name type="scientific">Floridaenema evergladense BLCC-F167</name>
    <dbReference type="NCBI Taxonomy" id="3153639"/>
    <lineage>
        <taxon>Bacteria</taxon>
        <taxon>Bacillati</taxon>
        <taxon>Cyanobacteriota</taxon>
        <taxon>Cyanophyceae</taxon>
        <taxon>Oscillatoriophycideae</taxon>
        <taxon>Aerosakkonematales</taxon>
        <taxon>Aerosakkonemataceae</taxon>
        <taxon>Floridanema</taxon>
        <taxon>Floridanema evergladense</taxon>
    </lineage>
</organism>
<evidence type="ECO:0000256" key="1">
    <source>
        <dbReference type="SAM" id="Phobius"/>
    </source>
</evidence>
<keyword evidence="1" id="KW-0812">Transmembrane</keyword>
<feature type="transmembrane region" description="Helical" evidence="1">
    <location>
        <begin position="387"/>
        <end position="405"/>
    </location>
</feature>
<evidence type="ECO:0000313" key="3">
    <source>
        <dbReference type="Proteomes" id="UP001576780"/>
    </source>
</evidence>
<evidence type="ECO:0000313" key="2">
    <source>
        <dbReference type="EMBL" id="MFB2839470.1"/>
    </source>
</evidence>
<keyword evidence="1" id="KW-1133">Transmembrane helix</keyword>
<reference evidence="2 3" key="1">
    <citation type="submission" date="2024-09" db="EMBL/GenBank/DDBJ databases">
        <title>Floridaenema gen nov. (Aerosakkonemataceae, Aerosakkonematales ord. nov., Cyanobacteria) from benthic tropical and subtropical fresh waters, with the description of four new species.</title>
        <authorList>
            <person name="Moretto J.A."/>
            <person name="Berthold D.E."/>
            <person name="Lefler F.W."/>
            <person name="Huang I.-S."/>
            <person name="Laughinghouse H. IV."/>
        </authorList>
    </citation>
    <scope>NUCLEOTIDE SEQUENCE [LARGE SCALE GENOMIC DNA]</scope>
    <source>
        <strain evidence="2 3">BLCC-F167</strain>
    </source>
</reference>
<name>A0ABV4WWH4_9CYAN</name>
<dbReference type="Proteomes" id="UP001576780">
    <property type="component" value="Unassembled WGS sequence"/>
</dbReference>
<sequence length="485" mass="54073">MMNIVFLSIREKLMWERKLMLILAAQGIPNLPDLTQPSQIMQFGGEILRLFLILVGLVGVLGVAIALLSFSLFSLRKDAPEPGIFIGEWVVRYSALLRGLQHTALVLILVIVGFFLCTTLANRYHFWEQGKVTQVAASVAGDRLEQTAPEVRYSIQEPLSYNTQVGNRIVKVQEKRTVNRLLAINGSQVQVNIMQASDPQKNDRNIYLVDFAAEYQVINRLKDTDNFVLEVPPPNGYSLLQNFKVEQNGTRLEPNNPGEYTFPFRLLPNTETRFRVTYQAQGGPRWVYNANGQLLSNFRLSVLANFPNADFASGVVPTEAKVEGKGTRFTWVFDDNVSVLNPFGVFTATGTIRNTGILPRLLLLAPAIFLWWLLLLYFSIPMQLKDVAITGGIFFATILAITYLSRIINPQLAWAIASLVLLTLAWGLGRNLRASLAAFICTIAGAVLPILGLIVPYSGLTLSIAGLLSAIWLAVLNWYGWYPLR</sequence>
<comment type="caution">
    <text evidence="2">The sequence shown here is derived from an EMBL/GenBank/DDBJ whole genome shotgun (WGS) entry which is preliminary data.</text>
</comment>
<feature type="transmembrane region" description="Helical" evidence="1">
    <location>
        <begin position="411"/>
        <end position="429"/>
    </location>
</feature>
<gene>
    <name evidence="2" type="ORF">ACE1CA_33690</name>
</gene>